<comment type="caution">
    <text evidence="1">The sequence shown here is derived from an EMBL/GenBank/DDBJ whole genome shotgun (WGS) entry which is preliminary data.</text>
</comment>
<dbReference type="Gene3D" id="3.80.10.10">
    <property type="entry name" value="Ribonuclease Inhibitor"/>
    <property type="match status" value="1"/>
</dbReference>
<evidence type="ECO:0000313" key="2">
    <source>
        <dbReference type="Proteomes" id="UP000824142"/>
    </source>
</evidence>
<name>A0A9D1MRD8_9PROT</name>
<protein>
    <submittedName>
        <fullName evidence="1">Leucine-rich repeat domain-containing protein</fullName>
    </submittedName>
</protein>
<reference evidence="1" key="1">
    <citation type="submission" date="2020-10" db="EMBL/GenBank/DDBJ databases">
        <authorList>
            <person name="Gilroy R."/>
        </authorList>
    </citation>
    <scope>NUCLEOTIDE SEQUENCE</scope>
    <source>
        <strain evidence="1">CHK136-897</strain>
    </source>
</reference>
<sequence>MQKTMFDIIKKQNGEAFAKAIRNYDNGILDIPNLDKIVKYAGRKAEPIMEYLISLKNIKIIEKINHEDPIALLSIAGYDAYVVNSLEEQNAIKKYFKRGEELCTFNDAQRFKNYYIINAVHKDVENIKREDFVHPQREDKYGTSVISIQVLKTGGFISIKNRYNHSVENPDNTFNSEPDRIIPGLADAIKYHFNVDFSSRKISLPDDYILLDGKIVKFNYEKNNIYIGDGFYVCNGKIVEINKDSELLFDTILFDFKTKSFREVGQSSGDNSYLVSLFNSVVKNNSVSVRKNVDGTHSFFVGGMPIATLENGTIVALTLPGIREITEVPKNFGKFVRYLSLPDTEILPNNFFTVNLVLAELNAPRLKRIKKNCFNITAIKELKLPELEELGDNCFFSGSDIELINAPKLKIMGANCFKGAVKLKSLDLPKLEKMNANCFLYNTGISSLNLPNLRIMRYNCFEYNRGLKKLELPKLEDMGTNCFLYNSDICSLSLPVLKYMWDNCFANNTKLKMLDLPSLEEMWSGCFRYNDGLLILEAPKLRDMLPYCFE</sequence>
<proteinExistence type="predicted"/>
<dbReference type="InterPro" id="IPR032675">
    <property type="entry name" value="LRR_dom_sf"/>
</dbReference>
<dbReference type="SUPFAM" id="SSF52058">
    <property type="entry name" value="L domain-like"/>
    <property type="match status" value="1"/>
</dbReference>
<reference evidence="1" key="2">
    <citation type="journal article" date="2021" name="PeerJ">
        <title>Extensive microbial diversity within the chicken gut microbiome revealed by metagenomics and culture.</title>
        <authorList>
            <person name="Gilroy R."/>
            <person name="Ravi A."/>
            <person name="Getino M."/>
            <person name="Pursley I."/>
            <person name="Horton D.L."/>
            <person name="Alikhan N.F."/>
            <person name="Baker D."/>
            <person name="Gharbi K."/>
            <person name="Hall N."/>
            <person name="Watson M."/>
            <person name="Adriaenssens E.M."/>
            <person name="Foster-Nyarko E."/>
            <person name="Jarju S."/>
            <person name="Secka A."/>
            <person name="Antonio M."/>
            <person name="Oren A."/>
            <person name="Chaudhuri R.R."/>
            <person name="La Ragione R."/>
            <person name="Hildebrand F."/>
            <person name="Pallen M.J."/>
        </authorList>
    </citation>
    <scope>NUCLEOTIDE SEQUENCE</scope>
    <source>
        <strain evidence="1">CHK136-897</strain>
    </source>
</reference>
<feature type="non-terminal residue" evidence="1">
    <location>
        <position position="550"/>
    </location>
</feature>
<gene>
    <name evidence="1" type="ORF">IAC63_00160</name>
</gene>
<accession>A0A9D1MRD8</accession>
<organism evidence="1 2">
    <name type="scientific">Candidatus Enterousia avicola</name>
    <dbReference type="NCBI Taxonomy" id="2840787"/>
    <lineage>
        <taxon>Bacteria</taxon>
        <taxon>Pseudomonadati</taxon>
        <taxon>Pseudomonadota</taxon>
        <taxon>Alphaproteobacteria</taxon>
        <taxon>Candidatus Enterousia</taxon>
    </lineage>
</organism>
<dbReference type="EMBL" id="DVNO01000002">
    <property type="protein sequence ID" value="HIU65042.1"/>
    <property type="molecule type" value="Genomic_DNA"/>
</dbReference>
<dbReference type="Pfam" id="PF13306">
    <property type="entry name" value="LRR_5"/>
    <property type="match status" value="1"/>
</dbReference>
<dbReference type="AlphaFoldDB" id="A0A9D1MRD8"/>
<dbReference type="InterPro" id="IPR026906">
    <property type="entry name" value="LRR_5"/>
</dbReference>
<dbReference type="Proteomes" id="UP000824142">
    <property type="component" value="Unassembled WGS sequence"/>
</dbReference>
<evidence type="ECO:0000313" key="1">
    <source>
        <dbReference type="EMBL" id="HIU65042.1"/>
    </source>
</evidence>